<protein>
    <submittedName>
        <fullName evidence="2">Glycosyltransferase</fullName>
    </submittedName>
</protein>
<dbReference type="GO" id="GO:0016740">
    <property type="term" value="F:transferase activity"/>
    <property type="evidence" value="ECO:0007669"/>
    <property type="project" value="UniProtKB-KW"/>
</dbReference>
<dbReference type="PANTHER" id="PTHR43179:SF7">
    <property type="entry name" value="RHAMNOSYLTRANSFERASE WBBL"/>
    <property type="match status" value="1"/>
</dbReference>
<reference evidence="2 3" key="1">
    <citation type="submission" date="2019-01" db="EMBL/GenBank/DDBJ databases">
        <title>RHIZO-ID as a novel technology for direct rhizobia identification.</title>
        <authorList>
            <person name="De Meyer S.E."/>
        </authorList>
    </citation>
    <scope>NUCLEOTIDE SEQUENCE [LARGE SCALE GENOMIC DNA]</scope>
    <source>
        <strain evidence="2 3">WSM448</strain>
    </source>
</reference>
<evidence type="ECO:0000313" key="3">
    <source>
        <dbReference type="Proteomes" id="UP000283817"/>
    </source>
</evidence>
<dbReference type="Gene3D" id="3.90.550.10">
    <property type="entry name" value="Spore Coat Polysaccharide Biosynthesis Protein SpsA, Chain A"/>
    <property type="match status" value="2"/>
</dbReference>
<dbReference type="CDD" id="cd04186">
    <property type="entry name" value="GT_2_like_c"/>
    <property type="match status" value="1"/>
</dbReference>
<dbReference type="SUPFAM" id="SSF53448">
    <property type="entry name" value="Nucleotide-diphospho-sugar transferases"/>
    <property type="match status" value="2"/>
</dbReference>
<proteinExistence type="predicted"/>
<dbReference type="InterPro" id="IPR001173">
    <property type="entry name" value="Glyco_trans_2-like"/>
</dbReference>
<sequence length="600" mass="66189">MMEVNDMLTLPQRLVAALRKRLGSGANPPVHAPAIGKLTYADWVSRYATIGQPERRRLIELQQRLAEPPLITVLIDAGGTTPEHIELSLRSIGEQTYDRWEVILVDPPADFRARKDGIPAKIFAAKRTDSAVFEELLEAVSGTLIAPMVAGDQLSPAALTTFVLGFAERPDTKALYADEDRIDSAGRRSDPWFKGAWSPDLVLAQAYTLRSCALSRETILAAASQNADKSSLMDAVYATWLWLAAQDEFSIQHLPFVLYHRRADAPRVEPNAFAEAVRASPFARRHDLEIRSNDNGEAGWRHVVWPTPSPAPRVSLCVPTRDRHQLLSNCVEGLRQYTDWPDLEILIVDNGSVEAETHAYLNSLAGDPRVRVLRDDGPFNFSRLNNLGAAASTGALFGLINNDLAVKEPNWLREMASHAVRRDVGAVGALLHYGNDTVQHAGVVLGIGGVASHIHKGLPAGQAGYYGRVTVAQDVTCVTAACLITRREVYERLGGLDEQRFPVAYNDVDFCLRVRSAGLRVIYTPHAHLYHLESASRGRDDGGTRRARLELDKAAMRERWGAKIAEDPFYSPNLSDKATDCRPAFPPRVALPWAEGSHYP</sequence>
<gene>
    <name evidence="2" type="ORF">EHI47_07505</name>
</gene>
<accession>A0A444I6B9</accession>
<dbReference type="InterPro" id="IPR029044">
    <property type="entry name" value="Nucleotide-diphossugar_trans"/>
</dbReference>
<dbReference type="Pfam" id="PF00535">
    <property type="entry name" value="Glycos_transf_2"/>
    <property type="match status" value="1"/>
</dbReference>
<dbReference type="PANTHER" id="PTHR43179">
    <property type="entry name" value="RHAMNOSYLTRANSFERASE WBBL"/>
    <property type="match status" value="1"/>
</dbReference>
<dbReference type="EMBL" id="SBHX01000018">
    <property type="protein sequence ID" value="RWX33855.1"/>
    <property type="molecule type" value="Genomic_DNA"/>
</dbReference>
<dbReference type="AlphaFoldDB" id="A0A444I6B9"/>
<comment type="caution">
    <text evidence="2">The sequence shown here is derived from an EMBL/GenBank/DDBJ whole genome shotgun (WGS) entry which is preliminary data.</text>
</comment>
<evidence type="ECO:0000259" key="1">
    <source>
        <dbReference type="Pfam" id="PF00535"/>
    </source>
</evidence>
<name>A0A444I6B9_RHILE</name>
<organism evidence="2 3">
    <name type="scientific">Rhizobium leguminosarum</name>
    <dbReference type="NCBI Taxonomy" id="384"/>
    <lineage>
        <taxon>Bacteria</taxon>
        <taxon>Pseudomonadati</taxon>
        <taxon>Pseudomonadota</taxon>
        <taxon>Alphaproteobacteria</taxon>
        <taxon>Hyphomicrobiales</taxon>
        <taxon>Rhizobiaceae</taxon>
        <taxon>Rhizobium/Agrobacterium group</taxon>
        <taxon>Rhizobium</taxon>
    </lineage>
</organism>
<evidence type="ECO:0000313" key="2">
    <source>
        <dbReference type="EMBL" id="RWX33855.1"/>
    </source>
</evidence>
<keyword evidence="2" id="KW-0808">Transferase</keyword>
<feature type="domain" description="Glycosyltransferase 2-like" evidence="1">
    <location>
        <begin position="315"/>
        <end position="493"/>
    </location>
</feature>
<dbReference type="Proteomes" id="UP000283817">
    <property type="component" value="Unassembled WGS sequence"/>
</dbReference>